<dbReference type="RefSeq" id="WP_041953506.1">
    <property type="nucleotide sequence ID" value="NZ_JRPN01000001.1"/>
</dbReference>
<comment type="caution">
    <text evidence="13">The sequence shown here is derived from an EMBL/GenBank/DDBJ whole genome shotgun (WGS) entry which is preliminary data.</text>
</comment>
<dbReference type="InterPro" id="IPR012910">
    <property type="entry name" value="Plug_dom"/>
</dbReference>
<evidence type="ECO:0000313" key="13">
    <source>
        <dbReference type="EMBL" id="KGT81765.1"/>
    </source>
</evidence>
<evidence type="ECO:0000256" key="3">
    <source>
        <dbReference type="ARBA" id="ARBA00022452"/>
    </source>
</evidence>
<reference evidence="13 14" key="1">
    <citation type="submission" date="2014-09" db="EMBL/GenBank/DDBJ databases">
        <title>Draft genome of Bradyrhizobium japonicum Is-34.</title>
        <authorList>
            <person name="Tsurumaru H."/>
            <person name="Yamakawa T."/>
            <person name="Hashimoto S."/>
            <person name="Okizaki K."/>
            <person name="Kanesaki Y."/>
            <person name="Yoshikawa H."/>
            <person name="Yajima S."/>
        </authorList>
    </citation>
    <scope>NUCLEOTIDE SEQUENCE [LARGE SCALE GENOMIC DNA]</scope>
    <source>
        <strain evidence="13 14">Is-34</strain>
    </source>
</reference>
<dbReference type="Gene3D" id="2.40.170.20">
    <property type="entry name" value="TonB-dependent receptor, beta-barrel domain"/>
    <property type="match status" value="1"/>
</dbReference>
<organism evidence="13 14">
    <name type="scientific">Bradyrhizobium japonicum</name>
    <dbReference type="NCBI Taxonomy" id="375"/>
    <lineage>
        <taxon>Bacteria</taxon>
        <taxon>Pseudomonadati</taxon>
        <taxon>Pseudomonadota</taxon>
        <taxon>Alphaproteobacteria</taxon>
        <taxon>Hyphomicrobiales</taxon>
        <taxon>Nitrobacteraceae</taxon>
        <taxon>Bradyrhizobium</taxon>
    </lineage>
</organism>
<evidence type="ECO:0000256" key="9">
    <source>
        <dbReference type="SAM" id="MobiDB-lite"/>
    </source>
</evidence>
<keyword evidence="2" id="KW-0813">Transport</keyword>
<dbReference type="InterPro" id="IPR000531">
    <property type="entry name" value="Beta-barrel_TonB"/>
</dbReference>
<feature type="domain" description="TonB-dependent receptor-like beta-barrel" evidence="11">
    <location>
        <begin position="288"/>
        <end position="711"/>
    </location>
</feature>
<proteinExistence type="inferred from homology"/>
<dbReference type="GO" id="GO:0009279">
    <property type="term" value="C:cell outer membrane"/>
    <property type="evidence" value="ECO:0007669"/>
    <property type="project" value="UniProtKB-SubCell"/>
</dbReference>
<dbReference type="Pfam" id="PF00593">
    <property type="entry name" value="TonB_dep_Rec_b-barrel"/>
    <property type="match status" value="1"/>
</dbReference>
<dbReference type="InterPro" id="IPR039426">
    <property type="entry name" value="TonB-dep_rcpt-like"/>
</dbReference>
<dbReference type="GO" id="GO:0015344">
    <property type="term" value="F:siderophore uptake transmembrane transporter activity"/>
    <property type="evidence" value="ECO:0007669"/>
    <property type="project" value="TreeGrafter"/>
</dbReference>
<sequence>MPPRRPEPGRRRGALTALSAFVLLANGGGALAQSSGASRELPPVEVSDDEAPHRKKPPAARPASKPVQPNDRIVVSPAATQASDARSVASGAKAQPSMASEITISGEEINARPFARPGEALEAVPGLIVTQHSGEGKANQYFLRGYNLDHGTDLAIYVDDVPVNMRTHAHGQGYADLNWLIPETISAMDVRKGPYFADESDFASVGSVRIGLIDRTEKGLAQVTAGSFGYRRLLGMDSAKLGDGALLVAGELGTYDGPWDNPDNVRKLNGFVRYSQGTAIDGVSVTGMAYANKWNSTDQAPLRAITGGFLDRFGSEDPSDGGSTNRFALSGRVAQSDDLGAWKANAYVVKSQLDLFNNFTYFLNDPVLGDQFHQHDDRLMAGANISRTLNGSFGGLPMQTTIGLQSRYDSIDLALTNTFQRGFLSNIRSDKVGEGSVGVYAENTVRWTDWLKTIVGWRGDYYAANVTSLFNSNNSGRTDAALGSPKFRMVLGPFNQTEFFLGAGYGMHSNDARGATTTEDPSDPATRLTPSPLLVRTRGAEVGVRTKIIPSLDSSFSVFILDQDSEILFSGDAGDTSATRASRRYGFEWTNHYRPRSWIDIDADLAMTHARFRGTDSEQAEVYASLAGYPEAQIGNAPGNYIPNAPAMVASAGITLGEKTGWFGALRWRYLASSPLTEDNAFRSSATSIFNGRLGYRIDNGWRVQLDVLNLFNTQANQITYAYGSLLKTDTLYNLCTGGVAPTAVCQNGVMDYVLHPVEPLSFRMTVAGTF</sequence>
<feature type="domain" description="TonB-dependent receptor plug" evidence="12">
    <location>
        <begin position="99"/>
        <end position="201"/>
    </location>
</feature>
<evidence type="ECO:0000259" key="11">
    <source>
        <dbReference type="Pfam" id="PF00593"/>
    </source>
</evidence>
<evidence type="ECO:0000256" key="8">
    <source>
        <dbReference type="RuleBase" id="RU003357"/>
    </source>
</evidence>
<evidence type="ECO:0000256" key="7">
    <source>
        <dbReference type="ARBA" id="ARBA00023237"/>
    </source>
</evidence>
<evidence type="ECO:0000256" key="2">
    <source>
        <dbReference type="ARBA" id="ARBA00022448"/>
    </source>
</evidence>
<dbReference type="AlphaFoldDB" id="A0A0A3Y541"/>
<name>A0A0A3Y541_BRAJP</name>
<dbReference type="EMBL" id="JRPN01000001">
    <property type="protein sequence ID" value="KGT81765.1"/>
    <property type="molecule type" value="Genomic_DNA"/>
</dbReference>
<keyword evidence="6 8" id="KW-0472">Membrane</keyword>
<dbReference type="Gene3D" id="2.170.130.10">
    <property type="entry name" value="TonB-dependent receptor, plug domain"/>
    <property type="match status" value="1"/>
</dbReference>
<keyword evidence="13" id="KW-0675">Receptor</keyword>
<dbReference type="GO" id="GO:0044718">
    <property type="term" value="P:siderophore transmembrane transport"/>
    <property type="evidence" value="ECO:0007669"/>
    <property type="project" value="TreeGrafter"/>
</dbReference>
<dbReference type="STRING" id="375.BKD09_RS11605"/>
<keyword evidence="10" id="KW-0732">Signal</keyword>
<gene>
    <name evidence="13" type="ORF">MA20_00210</name>
</gene>
<keyword evidence="5 8" id="KW-0798">TonB box</keyword>
<evidence type="ECO:0000256" key="4">
    <source>
        <dbReference type="ARBA" id="ARBA00022692"/>
    </source>
</evidence>
<comment type="subcellular location">
    <subcellularLocation>
        <location evidence="1">Cell outer membrane</location>
        <topology evidence="1">Multi-pass membrane protein</topology>
    </subcellularLocation>
</comment>
<dbReference type="InterPro" id="IPR036942">
    <property type="entry name" value="Beta-barrel_TonB_sf"/>
</dbReference>
<accession>A0A0A3Y541</accession>
<dbReference type="PANTHER" id="PTHR30069">
    <property type="entry name" value="TONB-DEPENDENT OUTER MEMBRANE RECEPTOR"/>
    <property type="match status" value="1"/>
</dbReference>
<evidence type="ECO:0000256" key="6">
    <source>
        <dbReference type="ARBA" id="ARBA00023136"/>
    </source>
</evidence>
<comment type="similarity">
    <text evidence="8">Belongs to the TonB-dependent receptor family.</text>
</comment>
<feature type="chain" id="PRO_5002005526" evidence="10">
    <location>
        <begin position="33"/>
        <end position="771"/>
    </location>
</feature>
<dbReference type="Proteomes" id="UP000030377">
    <property type="component" value="Unassembled WGS sequence"/>
</dbReference>
<dbReference type="InterPro" id="IPR037066">
    <property type="entry name" value="Plug_dom_sf"/>
</dbReference>
<keyword evidence="3" id="KW-1134">Transmembrane beta strand</keyword>
<evidence type="ECO:0000313" key="14">
    <source>
        <dbReference type="Proteomes" id="UP000030377"/>
    </source>
</evidence>
<evidence type="ECO:0000256" key="5">
    <source>
        <dbReference type="ARBA" id="ARBA00023077"/>
    </source>
</evidence>
<feature type="signal peptide" evidence="10">
    <location>
        <begin position="1"/>
        <end position="32"/>
    </location>
</feature>
<evidence type="ECO:0000259" key="12">
    <source>
        <dbReference type="Pfam" id="PF07715"/>
    </source>
</evidence>
<feature type="region of interest" description="Disordered" evidence="9">
    <location>
        <begin position="31"/>
        <end position="100"/>
    </location>
</feature>
<keyword evidence="4" id="KW-0812">Transmembrane</keyword>
<dbReference type="SUPFAM" id="SSF56935">
    <property type="entry name" value="Porins"/>
    <property type="match status" value="1"/>
</dbReference>
<keyword evidence="7" id="KW-0998">Cell outer membrane</keyword>
<dbReference type="PANTHER" id="PTHR30069:SF36">
    <property type="entry name" value="BLL6948 PROTEIN"/>
    <property type="match status" value="1"/>
</dbReference>
<dbReference type="Pfam" id="PF07715">
    <property type="entry name" value="Plug"/>
    <property type="match status" value="1"/>
</dbReference>
<evidence type="ECO:0000256" key="10">
    <source>
        <dbReference type="SAM" id="SignalP"/>
    </source>
</evidence>
<evidence type="ECO:0000256" key="1">
    <source>
        <dbReference type="ARBA" id="ARBA00004571"/>
    </source>
</evidence>
<protein>
    <submittedName>
        <fullName evidence="13">TonB-dependent receptor</fullName>
    </submittedName>
</protein>